<evidence type="ECO:0000313" key="3">
    <source>
        <dbReference type="Proteomes" id="UP001432322"/>
    </source>
</evidence>
<evidence type="ECO:0000256" key="1">
    <source>
        <dbReference type="SAM" id="MobiDB-lite"/>
    </source>
</evidence>
<keyword evidence="3" id="KW-1185">Reference proteome</keyword>
<accession>A0AAV5V903</accession>
<dbReference type="AlphaFoldDB" id="A0AAV5V903"/>
<protein>
    <submittedName>
        <fullName evidence="2">Uncharacterized protein</fullName>
    </submittedName>
</protein>
<sequence>NGEEFGVVLSEVTVGESEATMAGNDAIVVPSEGSEETSGVSEGESKDALESPVDQSGTEDLPQKKRIEFKFKSDPPDLKAAKAKNVTKILENGQFAKHKRPMMFFRSSLPQNTDYESDEEEDHINREYTGAAYVGVRMESNGGRLPHTSSYQRNFERRPYVPRDFSHRWNRRPQLISVDTLMSEEDKADFLKKKRKHIEEFVPKGAQNAYSDAIPEDLIWKSLGRHLPILPMHFICPHSARMKHIEFEKAEIEAEKFRVNLLYKLICQEGIIHIERLWRVYLDKKKRDEYPFDGFTHFFNFISSRSHIFGMDQQQMVFNRNMLVTVAVLRFVHSLHHKTAVEQAPRLFKDLSGRLIYRAFLSFMTSDNLSFDLFFRNFPSLFVYDEMDSKWDLGVSCVSSIPSAFLPECIPTRDHTTTYTDRSMIFNSTGTINANNVRGLKILSDDSLRSGMQYVVGVPRSVVDNLEKFPVGAKVAFSGVRVYNGDRETVEGTRVELMEEEENGMECDGTIDVFSIKEEEMIVKETVSSDIFIYQTREELASREKERRKAIEGIFTNKEEKHDVVHLFRQVIKEFGGDFDAFHAYLYQRPFYYKYYQTEGSDNVFMSLIPSEVEDKMVDLLVQLENGREGRSVRLEEAIDICTDICSTLMEEERFTLEVFGNALDYHKQLVSSPDTRPRVITTVSTKWCWDSKHNVPLLI</sequence>
<proteinExistence type="predicted"/>
<feature type="non-terminal residue" evidence="2">
    <location>
        <position position="1"/>
    </location>
</feature>
<feature type="region of interest" description="Disordered" evidence="1">
    <location>
        <begin position="19"/>
        <end position="63"/>
    </location>
</feature>
<name>A0AAV5V903_9BILA</name>
<feature type="compositionally biased region" description="Low complexity" evidence="1">
    <location>
        <begin position="28"/>
        <end position="42"/>
    </location>
</feature>
<dbReference type="EMBL" id="BTSY01000002">
    <property type="protein sequence ID" value="GMT14683.1"/>
    <property type="molecule type" value="Genomic_DNA"/>
</dbReference>
<comment type="caution">
    <text evidence="2">The sequence shown here is derived from an EMBL/GenBank/DDBJ whole genome shotgun (WGS) entry which is preliminary data.</text>
</comment>
<gene>
    <name evidence="2" type="ORF">PFISCL1PPCAC_5980</name>
</gene>
<dbReference type="Proteomes" id="UP001432322">
    <property type="component" value="Unassembled WGS sequence"/>
</dbReference>
<reference evidence="2" key="1">
    <citation type="submission" date="2023-10" db="EMBL/GenBank/DDBJ databases">
        <title>Genome assembly of Pristionchus species.</title>
        <authorList>
            <person name="Yoshida K."/>
            <person name="Sommer R.J."/>
        </authorList>
    </citation>
    <scope>NUCLEOTIDE SEQUENCE</scope>
    <source>
        <strain evidence="2">RS5133</strain>
    </source>
</reference>
<evidence type="ECO:0000313" key="2">
    <source>
        <dbReference type="EMBL" id="GMT14683.1"/>
    </source>
</evidence>
<organism evidence="2 3">
    <name type="scientific">Pristionchus fissidentatus</name>
    <dbReference type="NCBI Taxonomy" id="1538716"/>
    <lineage>
        <taxon>Eukaryota</taxon>
        <taxon>Metazoa</taxon>
        <taxon>Ecdysozoa</taxon>
        <taxon>Nematoda</taxon>
        <taxon>Chromadorea</taxon>
        <taxon>Rhabditida</taxon>
        <taxon>Rhabditina</taxon>
        <taxon>Diplogasteromorpha</taxon>
        <taxon>Diplogasteroidea</taxon>
        <taxon>Neodiplogasteridae</taxon>
        <taxon>Pristionchus</taxon>
    </lineage>
</organism>